<evidence type="ECO:0000313" key="1">
    <source>
        <dbReference type="EMBL" id="KAK3489407.1"/>
    </source>
</evidence>
<dbReference type="Proteomes" id="UP001285908">
    <property type="component" value="Unassembled WGS sequence"/>
</dbReference>
<gene>
    <name evidence="1" type="ORF">B0T23DRAFT_397935</name>
</gene>
<accession>A0AAJ0MPM2</accession>
<dbReference type="GeneID" id="87875945"/>
<protein>
    <submittedName>
        <fullName evidence="1">Uncharacterized protein</fullName>
    </submittedName>
</protein>
<reference evidence="1 2" key="1">
    <citation type="journal article" date="2023" name="Mol. Phylogenet. Evol.">
        <title>Genome-scale phylogeny and comparative genomics of the fungal order Sordariales.</title>
        <authorList>
            <person name="Hensen N."/>
            <person name="Bonometti L."/>
            <person name="Westerberg I."/>
            <person name="Brannstrom I.O."/>
            <person name="Guillou S."/>
            <person name="Cros-Aarteil S."/>
            <person name="Calhoun S."/>
            <person name="Haridas S."/>
            <person name="Kuo A."/>
            <person name="Mondo S."/>
            <person name="Pangilinan J."/>
            <person name="Riley R."/>
            <person name="LaButti K."/>
            <person name="Andreopoulos B."/>
            <person name="Lipzen A."/>
            <person name="Chen C."/>
            <person name="Yan M."/>
            <person name="Daum C."/>
            <person name="Ng V."/>
            <person name="Clum A."/>
            <person name="Steindorff A."/>
            <person name="Ohm R.A."/>
            <person name="Martin F."/>
            <person name="Silar P."/>
            <person name="Natvig D.O."/>
            <person name="Lalanne C."/>
            <person name="Gautier V."/>
            <person name="Ament-Velasquez S.L."/>
            <person name="Kruys A."/>
            <person name="Hutchinson M.I."/>
            <person name="Powell A.J."/>
            <person name="Barry K."/>
            <person name="Miller A.N."/>
            <person name="Grigoriev I.V."/>
            <person name="Debuchy R."/>
            <person name="Gladieux P."/>
            <person name="Hiltunen Thoren M."/>
            <person name="Johannesson H."/>
        </authorList>
    </citation>
    <scope>NUCLEOTIDE SEQUENCE [LARGE SCALE GENOMIC DNA]</scope>
    <source>
        <strain evidence="1 2">FGSC 10403</strain>
    </source>
</reference>
<organism evidence="1 2">
    <name type="scientific">Neurospora hispaniola</name>
    <dbReference type="NCBI Taxonomy" id="588809"/>
    <lineage>
        <taxon>Eukaryota</taxon>
        <taxon>Fungi</taxon>
        <taxon>Dikarya</taxon>
        <taxon>Ascomycota</taxon>
        <taxon>Pezizomycotina</taxon>
        <taxon>Sordariomycetes</taxon>
        <taxon>Sordariomycetidae</taxon>
        <taxon>Sordariales</taxon>
        <taxon>Sordariaceae</taxon>
        <taxon>Neurospora</taxon>
    </lineage>
</organism>
<sequence>MILTEGMARKGGPCQPGRLRRRCFIAMTAFAEQPLEMRCAGDTRVVRVVGKSPAASMLLLDKSPWISLGIADDDDIPCTYEWTTKEPSLPPIPLWVSLDRFGPDIERPVAKTGTSEFGVQEFEGAPVSEATLFSRLMRGFVLHPKQRGVP</sequence>
<dbReference type="RefSeq" id="XP_062691114.1">
    <property type="nucleotide sequence ID" value="XM_062838323.1"/>
</dbReference>
<dbReference type="AlphaFoldDB" id="A0AAJ0MPM2"/>
<comment type="caution">
    <text evidence="1">The sequence shown here is derived from an EMBL/GenBank/DDBJ whole genome shotgun (WGS) entry which is preliminary data.</text>
</comment>
<name>A0AAJ0MPM2_9PEZI</name>
<dbReference type="EMBL" id="JAULSX010000006">
    <property type="protein sequence ID" value="KAK3489407.1"/>
    <property type="molecule type" value="Genomic_DNA"/>
</dbReference>
<keyword evidence="2" id="KW-1185">Reference proteome</keyword>
<evidence type="ECO:0000313" key="2">
    <source>
        <dbReference type="Proteomes" id="UP001285908"/>
    </source>
</evidence>
<proteinExistence type="predicted"/>